<gene>
    <name evidence="2" type="ORF">UN63_12730</name>
</gene>
<name>A0A2P5TJW0_9GAMM</name>
<evidence type="ECO:0000313" key="2">
    <source>
        <dbReference type="EMBL" id="PPL15372.1"/>
    </source>
</evidence>
<dbReference type="Pfam" id="PF06961">
    <property type="entry name" value="DUF1294"/>
    <property type="match status" value="1"/>
</dbReference>
<dbReference type="InterPro" id="IPR010718">
    <property type="entry name" value="DUF1294"/>
</dbReference>
<keyword evidence="1" id="KW-0472">Membrane</keyword>
<proteinExistence type="predicted"/>
<evidence type="ECO:0000256" key="1">
    <source>
        <dbReference type="SAM" id="Phobius"/>
    </source>
</evidence>
<sequence>MAVAAATAGAGAKNMIRIYLGLALWYLVLSLITFGVYWWDKRAAIHGQWRVRERTLHLLALLGGWPGAWLGRHLLRHKSRKPSFRLLFWLTVMANLLLPVGLWWGRWG</sequence>
<protein>
    <submittedName>
        <fullName evidence="2">Cold-shock protein</fullName>
    </submittedName>
</protein>
<comment type="caution">
    <text evidence="2">The sequence shown here is derived from an EMBL/GenBank/DDBJ whole genome shotgun (WGS) entry which is preliminary data.</text>
</comment>
<accession>A0A2P5TJW0</accession>
<dbReference type="AlphaFoldDB" id="A0A2P5TJW0"/>
<dbReference type="EMBL" id="MPZM01000033">
    <property type="protein sequence ID" value="PPL15372.1"/>
    <property type="molecule type" value="Genomic_DNA"/>
</dbReference>
<feature type="transmembrane region" description="Helical" evidence="1">
    <location>
        <begin position="18"/>
        <end position="38"/>
    </location>
</feature>
<feature type="transmembrane region" description="Helical" evidence="1">
    <location>
        <begin position="87"/>
        <end position="105"/>
    </location>
</feature>
<dbReference type="Proteomes" id="UP000242231">
    <property type="component" value="Unassembled WGS sequence"/>
</dbReference>
<evidence type="ECO:0000313" key="3">
    <source>
        <dbReference type="Proteomes" id="UP000242231"/>
    </source>
</evidence>
<reference evidence="3" key="1">
    <citation type="submission" date="2016-11" db="EMBL/GenBank/DDBJ databases">
        <authorList>
            <person name="Sisinthy S."/>
            <person name="Ara S."/>
            <person name="Gundlapally S.R."/>
        </authorList>
    </citation>
    <scope>NUCLEOTIDE SEQUENCE [LARGE SCALE GENOMIC DNA]</scope>
    <source>
        <strain evidence="3">V1-41</strain>
    </source>
</reference>
<keyword evidence="3" id="KW-1185">Reference proteome</keyword>
<keyword evidence="1" id="KW-1133">Transmembrane helix</keyword>
<keyword evidence="1" id="KW-0812">Transmembrane</keyword>
<organism evidence="2 3">
    <name type="scientific">Oceanisphaera arctica</name>
    <dbReference type="NCBI Taxonomy" id="641510"/>
    <lineage>
        <taxon>Bacteria</taxon>
        <taxon>Pseudomonadati</taxon>
        <taxon>Pseudomonadota</taxon>
        <taxon>Gammaproteobacteria</taxon>
        <taxon>Aeromonadales</taxon>
        <taxon>Aeromonadaceae</taxon>
        <taxon>Oceanisphaera</taxon>
    </lineage>
</organism>